<dbReference type="Gene3D" id="3.40.50.880">
    <property type="match status" value="1"/>
</dbReference>
<dbReference type="PRINTS" id="PR00096">
    <property type="entry name" value="GATASE"/>
</dbReference>
<evidence type="ECO:0000259" key="10">
    <source>
        <dbReference type="Pfam" id="PF00117"/>
    </source>
</evidence>
<evidence type="ECO:0000256" key="9">
    <source>
        <dbReference type="ARBA" id="ARBA00031904"/>
    </source>
</evidence>
<gene>
    <name evidence="13" type="ORF">GGI25_003884</name>
</gene>
<dbReference type="GO" id="GO:0008153">
    <property type="term" value="P:4-aminobenzoate biosynthetic process"/>
    <property type="evidence" value="ECO:0007669"/>
    <property type="project" value="TreeGrafter"/>
</dbReference>
<dbReference type="AlphaFoldDB" id="A0A9W8KXL9"/>
<feature type="domain" description="Glutamine amidotransferase" evidence="10">
    <location>
        <begin position="10"/>
        <end position="209"/>
    </location>
</feature>
<dbReference type="PRINTS" id="PR00099">
    <property type="entry name" value="CPSGATASE"/>
</dbReference>
<dbReference type="GO" id="GO:0000162">
    <property type="term" value="P:L-tryptophan biosynthetic process"/>
    <property type="evidence" value="ECO:0007669"/>
    <property type="project" value="TreeGrafter"/>
</dbReference>
<dbReference type="InterPro" id="IPR019999">
    <property type="entry name" value="Anth_synth_I-like"/>
</dbReference>
<dbReference type="InterPro" id="IPR017926">
    <property type="entry name" value="GATASE"/>
</dbReference>
<comment type="caution">
    <text evidence="13">The sequence shown here is derived from an EMBL/GenBank/DDBJ whole genome shotgun (WGS) entry which is preliminary data.</text>
</comment>
<reference evidence="13" key="1">
    <citation type="submission" date="2022-07" db="EMBL/GenBank/DDBJ databases">
        <title>Phylogenomic reconstructions and comparative analyses of Kickxellomycotina fungi.</title>
        <authorList>
            <person name="Reynolds N.K."/>
            <person name="Stajich J.E."/>
            <person name="Barry K."/>
            <person name="Grigoriev I.V."/>
            <person name="Crous P."/>
            <person name="Smith M.E."/>
        </authorList>
    </citation>
    <scope>NUCLEOTIDE SEQUENCE</scope>
    <source>
        <strain evidence="13">NRRL 3115</strain>
    </source>
</reference>
<evidence type="ECO:0000256" key="5">
    <source>
        <dbReference type="ARBA" id="ARBA00022679"/>
    </source>
</evidence>
<keyword evidence="5" id="KW-0808">Transferase</keyword>
<dbReference type="Pfam" id="PF00117">
    <property type="entry name" value="GATase"/>
    <property type="match status" value="1"/>
</dbReference>
<dbReference type="InterPro" id="IPR005801">
    <property type="entry name" value="ADC_synthase"/>
</dbReference>
<accession>A0A9W8KXL9</accession>
<dbReference type="Gene3D" id="3.60.120.10">
    <property type="entry name" value="Anthranilate synthase"/>
    <property type="match status" value="1"/>
</dbReference>
<comment type="pathway">
    <text evidence="2">Cofactor biosynthesis; tetrahydrofolate biosynthesis; 4-aminobenzoate from chorismate: step 1/2.</text>
</comment>
<dbReference type="CDD" id="cd01743">
    <property type="entry name" value="GATase1_Anthranilate_Synthase"/>
    <property type="match status" value="1"/>
</dbReference>
<dbReference type="NCBIfam" id="TIGR00566">
    <property type="entry name" value="trpG_papA"/>
    <property type="match status" value="1"/>
</dbReference>
<dbReference type="InterPro" id="IPR029062">
    <property type="entry name" value="Class_I_gatase-like"/>
</dbReference>
<keyword evidence="7" id="KW-0315">Glutamine amidotransferase</keyword>
<keyword evidence="6" id="KW-0289">Folate biosynthesis</keyword>
<evidence type="ECO:0000256" key="1">
    <source>
        <dbReference type="ARBA" id="ARBA00001000"/>
    </source>
</evidence>
<dbReference type="Pfam" id="PF00425">
    <property type="entry name" value="Chorismate_bind"/>
    <property type="match status" value="1"/>
</dbReference>
<dbReference type="Proteomes" id="UP001151518">
    <property type="component" value="Unassembled WGS sequence"/>
</dbReference>
<evidence type="ECO:0000313" key="14">
    <source>
        <dbReference type="Proteomes" id="UP001151518"/>
    </source>
</evidence>
<dbReference type="GO" id="GO:0046820">
    <property type="term" value="F:4-amino-4-deoxychorismate synthase activity"/>
    <property type="evidence" value="ECO:0007669"/>
    <property type="project" value="UniProtKB-EC"/>
</dbReference>
<dbReference type="EC" id="2.6.1.85" evidence="4"/>
<evidence type="ECO:0000256" key="2">
    <source>
        <dbReference type="ARBA" id="ARBA00005009"/>
    </source>
</evidence>
<sequence>MPSINSTRVLLVDNYDSYTFNLVQLLREHTQVVVIRNDYPWLLVKDTILPSIDSIVISPGPGTPTNKADFGICGQLIEYARDSGTPLLGVCLGHQGIAVHFGARVEECIPVHGQLSEIQIEGEPWGIFENTPKVFRVVRYHSLAVSYEGFPHDELQVVASTRGTVRSTQGDVEAQTIMAVAHRRYPIFGVQFHPESVASQHGREIVCSFVRMGRTGVLPESVRSLSITACRKKKDAIESATGGFRLAAETVDLDLSTDDTRELHELLYRDDPMPVWLDTTGGVSVLASAATPGSLTVRYSVTRRQATVWRLFGNTLVDTVDLKESFFDWMQRAVDQTQTQTQTQTTGRVPGFRCGWLGYFAYEMKQESCPGYTGGALNNVPDAQLSFIDRCVVIGGGRVEVLAIAGAGWSYRLGFDTDKSAQEWVAHTASRIRRWDRRKRSAQPAVDSLKFEPAIPHSDYLKLVSSAQAEIRHGESYEVCLTTQFTTKVTPTGKWLRQTYHTMRKRNPAPYSAMLWFPDIQLGILSLSPECFLRTTETTQVVEMRPIKGTRPTSKNPAENERLKTDLRTSTKDRAENLMIVDLIRHDLHQISRSVSVPQLMNIETHPFVHQMVTTVRAQLDPGVGNVDALRACFPPGSMTGAPKRRTLEILDRLEPTARGVYSGCLGYFSTSGHMDWCVVIRTMVVHQSTASVGAGGALTILSDPHDEWAEVLAKLNSIVY</sequence>
<dbReference type="SUPFAM" id="SSF52317">
    <property type="entry name" value="Class I glutamine amidotransferase-like"/>
    <property type="match status" value="1"/>
</dbReference>
<feature type="domain" description="Chorismate-utilising enzyme C-terminal" evidence="11">
    <location>
        <begin position="458"/>
        <end position="715"/>
    </location>
</feature>
<comment type="catalytic activity">
    <reaction evidence="1">
        <text>chorismate + L-glutamine = 4-amino-4-deoxychorismate + L-glutamate</text>
        <dbReference type="Rhea" id="RHEA:11672"/>
        <dbReference type="ChEBI" id="CHEBI:29748"/>
        <dbReference type="ChEBI" id="CHEBI:29985"/>
        <dbReference type="ChEBI" id="CHEBI:58359"/>
        <dbReference type="ChEBI" id="CHEBI:58406"/>
        <dbReference type="EC" id="2.6.1.85"/>
    </reaction>
</comment>
<protein>
    <recommendedName>
        <fullName evidence="4">aminodeoxychorismate synthase</fullName>
        <ecNumber evidence="4">2.6.1.85</ecNumber>
    </recommendedName>
    <alternativeName>
        <fullName evidence="8">Para-aminobenzoate synthase</fullName>
    </alternativeName>
    <alternativeName>
        <fullName evidence="9">p-aminobenzoic acid synthase</fullName>
    </alternativeName>
</protein>
<proteinExistence type="inferred from homology"/>
<dbReference type="Pfam" id="PF04715">
    <property type="entry name" value="Anth_synt_I_N"/>
    <property type="match status" value="1"/>
</dbReference>
<dbReference type="PANTHER" id="PTHR11236:SF18">
    <property type="entry name" value="AMINODEOXYCHORISMATE SYNTHASE"/>
    <property type="match status" value="1"/>
</dbReference>
<evidence type="ECO:0000256" key="3">
    <source>
        <dbReference type="ARBA" id="ARBA00005970"/>
    </source>
</evidence>
<evidence type="ECO:0000256" key="7">
    <source>
        <dbReference type="ARBA" id="ARBA00022962"/>
    </source>
</evidence>
<evidence type="ECO:0000256" key="4">
    <source>
        <dbReference type="ARBA" id="ARBA00013139"/>
    </source>
</evidence>
<dbReference type="SUPFAM" id="SSF56322">
    <property type="entry name" value="ADC synthase"/>
    <property type="match status" value="1"/>
</dbReference>
<dbReference type="PANTHER" id="PTHR11236">
    <property type="entry name" value="AMINOBENZOATE/ANTHRANILATE SYNTHASE"/>
    <property type="match status" value="1"/>
</dbReference>
<evidence type="ECO:0000313" key="13">
    <source>
        <dbReference type="EMBL" id="KAJ2675686.1"/>
    </source>
</evidence>
<dbReference type="OrthoDB" id="64220at2759"/>
<dbReference type="PROSITE" id="PS51273">
    <property type="entry name" value="GATASE_TYPE_1"/>
    <property type="match status" value="1"/>
</dbReference>
<dbReference type="EMBL" id="JANBTW010000046">
    <property type="protein sequence ID" value="KAJ2675686.1"/>
    <property type="molecule type" value="Genomic_DNA"/>
</dbReference>
<dbReference type="InterPro" id="IPR006805">
    <property type="entry name" value="Anth_synth_I_N"/>
</dbReference>
<dbReference type="GO" id="GO:0046656">
    <property type="term" value="P:folic acid biosynthetic process"/>
    <property type="evidence" value="ECO:0007669"/>
    <property type="project" value="UniProtKB-KW"/>
</dbReference>
<organism evidence="13 14">
    <name type="scientific">Coemansia spiralis</name>
    <dbReference type="NCBI Taxonomy" id="417178"/>
    <lineage>
        <taxon>Eukaryota</taxon>
        <taxon>Fungi</taxon>
        <taxon>Fungi incertae sedis</taxon>
        <taxon>Zoopagomycota</taxon>
        <taxon>Kickxellomycotina</taxon>
        <taxon>Kickxellomycetes</taxon>
        <taxon>Kickxellales</taxon>
        <taxon>Kickxellaceae</taxon>
        <taxon>Coemansia</taxon>
    </lineage>
</organism>
<comment type="similarity">
    <text evidence="3">In the C-terminal section; belongs to the anthranilate synthase component I family.</text>
</comment>
<evidence type="ECO:0000256" key="6">
    <source>
        <dbReference type="ARBA" id="ARBA00022909"/>
    </source>
</evidence>
<name>A0A9W8KXL9_9FUNG</name>
<evidence type="ECO:0000259" key="11">
    <source>
        <dbReference type="Pfam" id="PF00425"/>
    </source>
</evidence>
<evidence type="ECO:0000259" key="12">
    <source>
        <dbReference type="Pfam" id="PF04715"/>
    </source>
</evidence>
<dbReference type="GO" id="GO:0005737">
    <property type="term" value="C:cytoplasm"/>
    <property type="evidence" value="ECO:0007669"/>
    <property type="project" value="TreeGrafter"/>
</dbReference>
<feature type="domain" description="Anthranilate synthase component I N-terminal" evidence="12">
    <location>
        <begin position="320"/>
        <end position="394"/>
    </location>
</feature>
<dbReference type="InterPro" id="IPR006221">
    <property type="entry name" value="TrpG/PapA_dom"/>
</dbReference>
<dbReference type="InterPro" id="IPR015890">
    <property type="entry name" value="Chorismate_C"/>
</dbReference>
<dbReference type="PRINTS" id="PR00097">
    <property type="entry name" value="ANTSNTHASEII"/>
</dbReference>
<evidence type="ECO:0000256" key="8">
    <source>
        <dbReference type="ARBA" id="ARBA00031329"/>
    </source>
</evidence>